<dbReference type="PANTHER" id="PTHR38043:SF1">
    <property type="entry name" value="PROTEIN HEMX"/>
    <property type="match status" value="1"/>
</dbReference>
<evidence type="ECO:0000313" key="4">
    <source>
        <dbReference type="EMBL" id="MDR6841672.1"/>
    </source>
</evidence>
<dbReference type="Pfam" id="PF04375">
    <property type="entry name" value="HemX"/>
    <property type="match status" value="1"/>
</dbReference>
<feature type="transmembrane region" description="Helical" evidence="3">
    <location>
        <begin position="17"/>
        <end position="36"/>
    </location>
</feature>
<proteinExistence type="predicted"/>
<dbReference type="GO" id="GO:0004851">
    <property type="term" value="F:uroporphyrin-III C-methyltransferase activity"/>
    <property type="evidence" value="ECO:0007669"/>
    <property type="project" value="UniProtKB-EC"/>
</dbReference>
<dbReference type="Proteomes" id="UP001254759">
    <property type="component" value="Unassembled WGS sequence"/>
</dbReference>
<keyword evidence="5" id="KW-1185">Reference proteome</keyword>
<keyword evidence="3" id="KW-1133">Transmembrane helix</keyword>
<keyword evidence="4" id="KW-0808">Transferase</keyword>
<evidence type="ECO:0000256" key="2">
    <source>
        <dbReference type="SAM" id="MobiDB-lite"/>
    </source>
</evidence>
<keyword evidence="3" id="KW-0472">Membrane</keyword>
<keyword evidence="1" id="KW-0175">Coiled coil</keyword>
<dbReference type="EC" id="2.1.1.107" evidence="4"/>
<gene>
    <name evidence="4" type="ORF">J2W94_001957</name>
</gene>
<feature type="compositionally biased region" description="Pro residues" evidence="2">
    <location>
        <begin position="335"/>
        <end position="344"/>
    </location>
</feature>
<dbReference type="GO" id="GO:0032259">
    <property type="term" value="P:methylation"/>
    <property type="evidence" value="ECO:0007669"/>
    <property type="project" value="UniProtKB-KW"/>
</dbReference>
<dbReference type="EMBL" id="JAVDTT010000002">
    <property type="protein sequence ID" value="MDR6841672.1"/>
    <property type="molecule type" value="Genomic_DNA"/>
</dbReference>
<evidence type="ECO:0000256" key="1">
    <source>
        <dbReference type="SAM" id="Coils"/>
    </source>
</evidence>
<evidence type="ECO:0000256" key="3">
    <source>
        <dbReference type="SAM" id="Phobius"/>
    </source>
</evidence>
<keyword evidence="4" id="KW-0489">Methyltransferase</keyword>
<dbReference type="InterPro" id="IPR007470">
    <property type="entry name" value="HemX"/>
</dbReference>
<dbReference type="PANTHER" id="PTHR38043">
    <property type="entry name" value="PROTEIN HEMX"/>
    <property type="match status" value="1"/>
</dbReference>
<reference evidence="4 5" key="1">
    <citation type="submission" date="2023-07" db="EMBL/GenBank/DDBJ databases">
        <title>Sorghum-associated microbial communities from plants grown in Nebraska, USA.</title>
        <authorList>
            <person name="Schachtman D."/>
        </authorList>
    </citation>
    <scope>NUCLEOTIDE SEQUENCE [LARGE SCALE GENOMIC DNA]</scope>
    <source>
        <strain evidence="4 5">BE107</strain>
    </source>
</reference>
<feature type="region of interest" description="Disordered" evidence="2">
    <location>
        <begin position="320"/>
        <end position="344"/>
    </location>
</feature>
<name>A0ABU1RSB2_9GAMM</name>
<feature type="coiled-coil region" evidence="1">
    <location>
        <begin position="49"/>
        <end position="76"/>
    </location>
</feature>
<comment type="caution">
    <text evidence="4">The sequence shown here is derived from an EMBL/GenBank/DDBJ whole genome shotgun (WGS) entry which is preliminary data.</text>
</comment>
<sequence length="344" mass="37538">MTEETIPSTPRRGRTGVIVMLLALLLLGLLGWRGWAMWQARETHARASAAEAEQRLGALEQRIDALRRDQRAQTQRILDAAATNRVLRDEVLGLSQRGALLEDSVSKLADPTRHGAQALRLDEVELLLSQAQQRLAIADDLDGARRAYTLADGALQGIDDPRLLNLRQALAQERAALDTLGNGPHAAIARQLDVFAAALDKLPDRAPAAEGHQAVWQRLLSPLVKIRPTESKTVIAPTERAAGEAALQIELGLARAALERDDAAGFRAGIVRMEAWLTRLWPESPALQQRRNELKALRTAALQPSLPVLGSTLQQLRQLRNSGYSSPLPQAAATQPPPTAEIER</sequence>
<accession>A0ABU1RSB2</accession>
<protein>
    <submittedName>
        <fullName evidence="4">Uroporphyrin-3 C-methyltransferase</fullName>
        <ecNumber evidence="4">2.1.1.107</ecNumber>
    </submittedName>
</protein>
<organism evidence="4 5">
    <name type="scientific">Pseudoxanthomonas sacheonensis</name>
    <dbReference type="NCBI Taxonomy" id="443615"/>
    <lineage>
        <taxon>Bacteria</taxon>
        <taxon>Pseudomonadati</taxon>
        <taxon>Pseudomonadota</taxon>
        <taxon>Gammaproteobacteria</taxon>
        <taxon>Lysobacterales</taxon>
        <taxon>Lysobacteraceae</taxon>
        <taxon>Pseudoxanthomonas</taxon>
    </lineage>
</organism>
<keyword evidence="3" id="KW-0812">Transmembrane</keyword>
<evidence type="ECO:0000313" key="5">
    <source>
        <dbReference type="Proteomes" id="UP001254759"/>
    </source>
</evidence>